<dbReference type="Gene3D" id="3.90.1150.10">
    <property type="entry name" value="Aspartate Aminotransferase, domain 1"/>
    <property type="match status" value="1"/>
</dbReference>
<comment type="cofactor">
    <cofactor evidence="1">
        <name>pyridoxal 5'-phosphate</name>
        <dbReference type="ChEBI" id="CHEBI:597326"/>
    </cofactor>
</comment>
<keyword evidence="6" id="KW-1185">Reference proteome</keyword>
<dbReference type="Proteomes" id="UP001596143">
    <property type="component" value="Unassembled WGS sequence"/>
</dbReference>
<feature type="domain" description="Aromatic amino acid beta-eliminating lyase/threonine aldolase" evidence="4">
    <location>
        <begin position="3"/>
        <end position="289"/>
    </location>
</feature>
<dbReference type="InterPro" id="IPR015424">
    <property type="entry name" value="PyrdxlP-dep_Trfase"/>
</dbReference>
<name>A0ABW0U6H3_9BACI</name>
<comment type="similarity">
    <text evidence="2">Belongs to the threonine aldolase family.</text>
</comment>
<evidence type="ECO:0000313" key="5">
    <source>
        <dbReference type="EMBL" id="MFC5628367.1"/>
    </source>
</evidence>
<organism evidence="5 6">
    <name type="scientific">Aliibacillus thermotolerans</name>
    <dbReference type="NCBI Taxonomy" id="1834418"/>
    <lineage>
        <taxon>Bacteria</taxon>
        <taxon>Bacillati</taxon>
        <taxon>Bacillota</taxon>
        <taxon>Bacilli</taxon>
        <taxon>Bacillales</taxon>
        <taxon>Bacillaceae</taxon>
        <taxon>Aliibacillus</taxon>
    </lineage>
</organism>
<dbReference type="Pfam" id="PF01212">
    <property type="entry name" value="Beta_elim_lyase"/>
    <property type="match status" value="1"/>
</dbReference>
<dbReference type="InterPro" id="IPR015422">
    <property type="entry name" value="PyrdxlP-dep_Trfase_small"/>
</dbReference>
<gene>
    <name evidence="5" type="ORF">ACFPTR_05580</name>
</gene>
<sequence>MIDLRSDTLTQPTEKMRAAMVEAEVGDDGRTDADGFGEDPTVRKLEAMASQLTEKEAALFCNSGTMANYVNLMVYCNRGDQVLLSRKSHLFRSEKAPFMEELFGFVPVFYEEDDYGIPDVHSIKQKIDSEDIKVICLENTHNYYGGTCIPVDVIQRISVLANTKGIPIFVDGARIFNAAISLNVTLEELCKPVHSLTFCLSKGLGAPVGSVICGDLEFIKTARGVRKLLGGNMRQSGILAVAGIEALKDYEERLREDHRKTRILVESLKLNQFVTVDKRAVQTNIINMDFSKSRKRAVQVEKDLFKRGLRIKAVGEHVIRLTVYADIHEEQILKAAEILNGYIAECGFE</sequence>
<keyword evidence="3" id="KW-0663">Pyridoxal phosphate</keyword>
<evidence type="ECO:0000313" key="6">
    <source>
        <dbReference type="Proteomes" id="UP001596143"/>
    </source>
</evidence>
<dbReference type="PANTHER" id="PTHR48097:SF9">
    <property type="entry name" value="L-THREONINE ALDOLASE"/>
    <property type="match status" value="1"/>
</dbReference>
<dbReference type="InterPro" id="IPR015421">
    <property type="entry name" value="PyrdxlP-dep_Trfase_major"/>
</dbReference>
<evidence type="ECO:0000259" key="4">
    <source>
        <dbReference type="Pfam" id="PF01212"/>
    </source>
</evidence>
<dbReference type="RefSeq" id="WP_270897656.1">
    <property type="nucleotide sequence ID" value="NZ_JBHSPF010000020.1"/>
</dbReference>
<dbReference type="PIRSF" id="PIRSF017617">
    <property type="entry name" value="Thr_aldolase"/>
    <property type="match status" value="1"/>
</dbReference>
<dbReference type="NCBIfam" id="NF041359">
    <property type="entry name" value="GntG_guanitoxin"/>
    <property type="match status" value="1"/>
</dbReference>
<proteinExistence type="inferred from homology"/>
<protein>
    <submittedName>
        <fullName evidence="5">Threonine aldolase family protein</fullName>
    </submittedName>
</protein>
<accession>A0ABW0U6H3</accession>
<dbReference type="InterPro" id="IPR001597">
    <property type="entry name" value="ArAA_b-elim_lyase/Thr_aldolase"/>
</dbReference>
<evidence type="ECO:0000256" key="2">
    <source>
        <dbReference type="ARBA" id="ARBA00006966"/>
    </source>
</evidence>
<dbReference type="PANTHER" id="PTHR48097">
    <property type="entry name" value="L-THREONINE ALDOLASE-RELATED"/>
    <property type="match status" value="1"/>
</dbReference>
<dbReference type="Gene3D" id="3.40.640.10">
    <property type="entry name" value="Type I PLP-dependent aspartate aminotransferase-like (Major domain)"/>
    <property type="match status" value="1"/>
</dbReference>
<comment type="caution">
    <text evidence="5">The sequence shown here is derived from an EMBL/GenBank/DDBJ whole genome shotgun (WGS) entry which is preliminary data.</text>
</comment>
<evidence type="ECO:0000256" key="1">
    <source>
        <dbReference type="ARBA" id="ARBA00001933"/>
    </source>
</evidence>
<reference evidence="6" key="1">
    <citation type="journal article" date="2019" name="Int. J. Syst. Evol. Microbiol.">
        <title>The Global Catalogue of Microorganisms (GCM) 10K type strain sequencing project: providing services to taxonomists for standard genome sequencing and annotation.</title>
        <authorList>
            <consortium name="The Broad Institute Genomics Platform"/>
            <consortium name="The Broad Institute Genome Sequencing Center for Infectious Disease"/>
            <person name="Wu L."/>
            <person name="Ma J."/>
        </authorList>
    </citation>
    <scope>NUCLEOTIDE SEQUENCE [LARGE SCALE GENOMIC DNA]</scope>
    <source>
        <strain evidence="6">CGMCC 1.15790</strain>
    </source>
</reference>
<dbReference type="SUPFAM" id="SSF53383">
    <property type="entry name" value="PLP-dependent transferases"/>
    <property type="match status" value="1"/>
</dbReference>
<evidence type="ECO:0000256" key="3">
    <source>
        <dbReference type="ARBA" id="ARBA00022898"/>
    </source>
</evidence>
<dbReference type="EMBL" id="JBHSPF010000020">
    <property type="protein sequence ID" value="MFC5628367.1"/>
    <property type="molecule type" value="Genomic_DNA"/>
</dbReference>
<dbReference type="InterPro" id="IPR023603">
    <property type="entry name" value="Low_specificity_L-TA-like"/>
</dbReference>